<evidence type="ECO:0008006" key="4">
    <source>
        <dbReference type="Google" id="ProtNLM"/>
    </source>
</evidence>
<feature type="transmembrane region" description="Helical" evidence="1">
    <location>
        <begin position="21"/>
        <end position="41"/>
    </location>
</feature>
<gene>
    <name evidence="2" type="ORF">JOC54_003315</name>
</gene>
<evidence type="ECO:0000313" key="3">
    <source>
        <dbReference type="Proteomes" id="UP001179280"/>
    </source>
</evidence>
<keyword evidence="1" id="KW-0472">Membrane</keyword>
<keyword evidence="3" id="KW-1185">Reference proteome</keyword>
<protein>
    <recommendedName>
        <fullName evidence="4">DUF1189 domain-containing protein</fullName>
    </recommendedName>
</protein>
<feature type="transmembrane region" description="Helical" evidence="1">
    <location>
        <begin position="126"/>
        <end position="146"/>
    </location>
</feature>
<dbReference type="EMBL" id="JAFBCV010000011">
    <property type="protein sequence ID" value="MBM7840035.1"/>
    <property type="molecule type" value="Genomic_DNA"/>
</dbReference>
<feature type="transmembrane region" description="Helical" evidence="1">
    <location>
        <begin position="95"/>
        <end position="114"/>
    </location>
</feature>
<accession>A0ABS2SXS2</accession>
<dbReference type="RefSeq" id="WP_204467452.1">
    <property type="nucleotide sequence ID" value="NZ_JAFBCV010000011.1"/>
</dbReference>
<dbReference type="Proteomes" id="UP001179280">
    <property type="component" value="Unassembled WGS sequence"/>
</dbReference>
<proteinExistence type="predicted"/>
<evidence type="ECO:0000256" key="1">
    <source>
        <dbReference type="SAM" id="Phobius"/>
    </source>
</evidence>
<sequence length="151" mass="17363">MLLPKKQIVFQLNRERIGVPFLYVGLLLALVCIPLFIELYMNSEGVVADLALPMFAVYFLFIYFPIFALSIYGIMAAVAAIVFTCAKLADRKLTYLMLYKLTAFASTIPIIGYGLSLLVDEKLARLWMWVSVFYLLVILIRVIFYFPKKKR</sequence>
<feature type="transmembrane region" description="Helical" evidence="1">
    <location>
        <begin position="61"/>
        <end position="83"/>
    </location>
</feature>
<organism evidence="2 3">
    <name type="scientific">Shouchella xiaoxiensis</name>
    <dbReference type="NCBI Taxonomy" id="766895"/>
    <lineage>
        <taxon>Bacteria</taxon>
        <taxon>Bacillati</taxon>
        <taxon>Bacillota</taxon>
        <taxon>Bacilli</taxon>
        <taxon>Bacillales</taxon>
        <taxon>Bacillaceae</taxon>
        <taxon>Shouchella</taxon>
    </lineage>
</organism>
<keyword evidence="1" id="KW-1133">Transmembrane helix</keyword>
<name>A0ABS2SXS2_9BACI</name>
<reference evidence="2" key="1">
    <citation type="submission" date="2021-01" db="EMBL/GenBank/DDBJ databases">
        <title>Genomic Encyclopedia of Type Strains, Phase IV (KMG-IV): sequencing the most valuable type-strain genomes for metagenomic binning, comparative biology and taxonomic classification.</title>
        <authorList>
            <person name="Goeker M."/>
        </authorList>
    </citation>
    <scope>NUCLEOTIDE SEQUENCE</scope>
    <source>
        <strain evidence="2">DSM 21943</strain>
    </source>
</reference>
<evidence type="ECO:0000313" key="2">
    <source>
        <dbReference type="EMBL" id="MBM7840035.1"/>
    </source>
</evidence>
<keyword evidence="1" id="KW-0812">Transmembrane</keyword>
<comment type="caution">
    <text evidence="2">The sequence shown here is derived from an EMBL/GenBank/DDBJ whole genome shotgun (WGS) entry which is preliminary data.</text>
</comment>